<dbReference type="GO" id="GO:0003700">
    <property type="term" value="F:DNA-binding transcription factor activity"/>
    <property type="evidence" value="ECO:0007669"/>
    <property type="project" value="InterPro"/>
</dbReference>
<keyword evidence="2" id="KW-0238">DNA-binding</keyword>
<dbReference type="InterPro" id="IPR023187">
    <property type="entry name" value="Tscrpt_reg_MarR-type_CS"/>
</dbReference>
<comment type="caution">
    <text evidence="6">The sequence shown here is derived from an EMBL/GenBank/DDBJ whole genome shotgun (WGS) entry which is preliminary data.</text>
</comment>
<name>A0A926NZL1_9HYPH</name>
<feature type="domain" description="HTH marR-type" evidence="5">
    <location>
        <begin position="33"/>
        <end position="165"/>
    </location>
</feature>
<dbReference type="PANTHER" id="PTHR33164">
    <property type="entry name" value="TRANSCRIPTIONAL REGULATOR, MARR FAMILY"/>
    <property type="match status" value="1"/>
</dbReference>
<reference evidence="6" key="1">
    <citation type="submission" date="2020-05" db="EMBL/GenBank/DDBJ databases">
        <title>Identification of trans-AT polyketide cluster in two marine bacteria, producers of a novel glutaramide-containing polyketide sesbanimide D and analogs.</title>
        <authorList>
            <person name="Kacar D."/>
            <person name="Rodriguez P."/>
            <person name="Canedo L."/>
            <person name="Gonzalez E."/>
            <person name="Galan B."/>
            <person name="De La Calle F."/>
            <person name="Garcia J.L."/>
        </authorList>
    </citation>
    <scope>NUCLEOTIDE SEQUENCE</scope>
    <source>
        <strain evidence="6">PHM038</strain>
    </source>
</reference>
<organism evidence="6 7">
    <name type="scientific">Roseibium aggregatum</name>
    <dbReference type="NCBI Taxonomy" id="187304"/>
    <lineage>
        <taxon>Bacteria</taxon>
        <taxon>Pseudomonadati</taxon>
        <taxon>Pseudomonadota</taxon>
        <taxon>Alphaproteobacteria</taxon>
        <taxon>Hyphomicrobiales</taxon>
        <taxon>Stappiaceae</taxon>
        <taxon>Roseibium</taxon>
    </lineage>
</organism>
<dbReference type="GO" id="GO:0003677">
    <property type="term" value="F:DNA binding"/>
    <property type="evidence" value="ECO:0007669"/>
    <property type="project" value="UniProtKB-KW"/>
</dbReference>
<accession>A0A926NZL1</accession>
<evidence type="ECO:0000256" key="2">
    <source>
        <dbReference type="ARBA" id="ARBA00023125"/>
    </source>
</evidence>
<evidence type="ECO:0000313" key="7">
    <source>
        <dbReference type="Proteomes" id="UP000598467"/>
    </source>
</evidence>
<dbReference type="PROSITE" id="PS01117">
    <property type="entry name" value="HTH_MARR_1"/>
    <property type="match status" value="1"/>
</dbReference>
<keyword evidence="1" id="KW-0805">Transcription regulation</keyword>
<sequence>MTDVNFKNQSDRIPSPDEKARFGGPAQEPDELPYDLIELLFFAYRDFTSDPDDVLAQFDFGRAHHRVLHFVDRNPGIKVTDLLNILRITKQSLGRVLKQLVDQDFIEQRPGPLDRRQRLLFTTGKGHDLAVRLSRLQTKRLERATMDLPDGAADAVRQFLFQMIDPDARPDVAKLVRLPSQP</sequence>
<dbReference type="Gene3D" id="1.10.10.10">
    <property type="entry name" value="Winged helix-like DNA-binding domain superfamily/Winged helix DNA-binding domain"/>
    <property type="match status" value="1"/>
</dbReference>
<evidence type="ECO:0000259" key="5">
    <source>
        <dbReference type="PROSITE" id="PS50995"/>
    </source>
</evidence>
<evidence type="ECO:0000256" key="3">
    <source>
        <dbReference type="ARBA" id="ARBA00023163"/>
    </source>
</evidence>
<proteinExistence type="predicted"/>
<dbReference type="InterPro" id="IPR000835">
    <property type="entry name" value="HTH_MarR-typ"/>
</dbReference>
<dbReference type="Proteomes" id="UP000598467">
    <property type="component" value="Unassembled WGS sequence"/>
</dbReference>
<dbReference type="SMART" id="SM00347">
    <property type="entry name" value="HTH_MARR"/>
    <property type="match status" value="1"/>
</dbReference>
<evidence type="ECO:0000313" key="6">
    <source>
        <dbReference type="EMBL" id="MBD1547201.1"/>
    </source>
</evidence>
<dbReference type="EMBL" id="JABFCZ010000013">
    <property type="protein sequence ID" value="MBD1547201.1"/>
    <property type="molecule type" value="Genomic_DNA"/>
</dbReference>
<evidence type="ECO:0000256" key="1">
    <source>
        <dbReference type="ARBA" id="ARBA00023015"/>
    </source>
</evidence>
<dbReference type="Pfam" id="PF12802">
    <property type="entry name" value="MarR_2"/>
    <property type="match status" value="1"/>
</dbReference>
<dbReference type="SUPFAM" id="SSF46785">
    <property type="entry name" value="Winged helix' DNA-binding domain"/>
    <property type="match status" value="1"/>
</dbReference>
<dbReference type="GO" id="GO:0006950">
    <property type="term" value="P:response to stress"/>
    <property type="evidence" value="ECO:0007669"/>
    <property type="project" value="TreeGrafter"/>
</dbReference>
<dbReference type="InterPro" id="IPR036388">
    <property type="entry name" value="WH-like_DNA-bd_sf"/>
</dbReference>
<evidence type="ECO:0000256" key="4">
    <source>
        <dbReference type="SAM" id="MobiDB-lite"/>
    </source>
</evidence>
<feature type="compositionally biased region" description="Polar residues" evidence="4">
    <location>
        <begin position="1"/>
        <end position="12"/>
    </location>
</feature>
<dbReference type="InterPro" id="IPR039422">
    <property type="entry name" value="MarR/SlyA-like"/>
</dbReference>
<feature type="region of interest" description="Disordered" evidence="4">
    <location>
        <begin position="1"/>
        <end position="29"/>
    </location>
</feature>
<dbReference type="InterPro" id="IPR036390">
    <property type="entry name" value="WH_DNA-bd_sf"/>
</dbReference>
<gene>
    <name evidence="6" type="ORF">HK439_13115</name>
</gene>
<dbReference type="RefSeq" id="WP_190291954.1">
    <property type="nucleotide sequence ID" value="NZ_JABFCZ010000013.1"/>
</dbReference>
<protein>
    <submittedName>
        <fullName evidence="6">Winged helix-turn-helix transcriptional regulator</fullName>
    </submittedName>
</protein>
<keyword evidence="3" id="KW-0804">Transcription</keyword>
<dbReference type="PROSITE" id="PS50995">
    <property type="entry name" value="HTH_MARR_2"/>
    <property type="match status" value="1"/>
</dbReference>
<dbReference type="AlphaFoldDB" id="A0A926NZL1"/>
<dbReference type="PANTHER" id="PTHR33164:SF44">
    <property type="entry name" value="TRANSCRIPTIONAL REGULATORY PROTEIN"/>
    <property type="match status" value="1"/>
</dbReference>